<dbReference type="Proteomes" id="UP000501982">
    <property type="component" value="Chromosome"/>
</dbReference>
<reference evidence="4" key="1">
    <citation type="submission" date="2017-04" db="EMBL/GenBank/DDBJ databases">
        <title>Function of individual gut microbiota members based on whole genome sequencing of pure cultures obtained from chicken caecum.</title>
        <authorList>
            <person name="Medvecky M."/>
            <person name="Cejkova D."/>
            <person name="Polansky O."/>
            <person name="Karasova D."/>
            <person name="Kubasova T."/>
            <person name="Cizek A."/>
            <person name="Rychlik I."/>
        </authorList>
    </citation>
    <scope>NUCLEOTIDE SEQUENCE [LARGE SCALE GENOMIC DNA]</scope>
    <source>
        <strain evidence="4">An199</strain>
    </source>
</reference>
<evidence type="ECO:0000313" key="2">
    <source>
        <dbReference type="EMBL" id="OUP14444.1"/>
    </source>
</evidence>
<evidence type="ECO:0000313" key="4">
    <source>
        <dbReference type="Proteomes" id="UP000195950"/>
    </source>
</evidence>
<feature type="chain" id="PRO_5033750565" evidence="1">
    <location>
        <begin position="19"/>
        <end position="565"/>
    </location>
</feature>
<reference evidence="2" key="2">
    <citation type="journal article" date="2018" name="BMC Genomics">
        <title>Whole genome sequencing and function prediction of 133 gut anaerobes isolated from chicken caecum in pure cultures.</title>
        <authorList>
            <person name="Medvecky M."/>
            <person name="Cejkova D."/>
            <person name="Polansky O."/>
            <person name="Karasova D."/>
            <person name="Kubasova T."/>
            <person name="Cizek A."/>
            <person name="Rychlik I."/>
        </authorList>
    </citation>
    <scope>NUCLEOTIDE SEQUENCE</scope>
    <source>
        <strain evidence="2">An199</strain>
    </source>
</reference>
<evidence type="ECO:0000256" key="1">
    <source>
        <dbReference type="SAM" id="SignalP"/>
    </source>
</evidence>
<keyword evidence="1" id="KW-0732">Signal</keyword>
<feature type="signal peptide" evidence="1">
    <location>
        <begin position="1"/>
        <end position="18"/>
    </location>
</feature>
<organism evidence="2 4">
    <name type="scientific">Parabacteroides distasonis</name>
    <dbReference type="NCBI Taxonomy" id="823"/>
    <lineage>
        <taxon>Bacteria</taxon>
        <taxon>Pseudomonadati</taxon>
        <taxon>Bacteroidota</taxon>
        <taxon>Bacteroidia</taxon>
        <taxon>Bacteroidales</taxon>
        <taxon>Tannerellaceae</taxon>
        <taxon>Parabacteroides</taxon>
    </lineage>
</organism>
<dbReference type="AlphaFoldDB" id="A0A1Y4I2F9"/>
<dbReference type="RefSeq" id="WP_087346974.1">
    <property type="nucleotide sequence ID" value="NZ_CAJSZN010000029.1"/>
</dbReference>
<protein>
    <submittedName>
        <fullName evidence="3">T9SS type A sorting domain-containing protein</fullName>
    </submittedName>
</protein>
<dbReference type="EMBL" id="CP051672">
    <property type="protein sequence ID" value="QJE29169.1"/>
    <property type="molecule type" value="Genomic_DNA"/>
</dbReference>
<evidence type="ECO:0000313" key="5">
    <source>
        <dbReference type="Proteomes" id="UP000501982"/>
    </source>
</evidence>
<evidence type="ECO:0000313" key="3">
    <source>
        <dbReference type="EMBL" id="QJE29169.1"/>
    </source>
</evidence>
<proteinExistence type="predicted"/>
<sequence>MKKIFLFLVCLISALSQAQVYDYPVKPGSEEWGKLKTEVDRFAVLQIPENLLKTMNTHDLVVTCLNYPGMVLFGVYNDMQKGMEHLIKNFNGLQELMQRTDAPAELLSVYKQMNSSKLKLLSRSIEQSSWSIRRIYFELLLTQDCVIDKMSDAERSLLMEEARNRLYHKIDNSEEYSVMDYQPSLMIVEKNLKKTVGKSSVKSNDPLDQLVAESLMSLNLEKTQTTIYTPNGTPITVEKLVSGDLTSDQKLQMKNELLNRYNNRIIYVSEATWSFNCHAYAWYLSEGKKDKVWIGTFEVPRFWEDGSYIPASSSSESSKVYFPLDDHSAIMTTYNGFILYKSKWGNGPVFIHDRNDSPYTQDVISGTLRYYKGAYAPSRPLAATFDKTGAWEFSASATCNSQYPVTMYEWRADYPSDWSIVGQNSTKSSVKIYGSSNPRSCNLSVRACNKYGWGDWQVVGWLYASSSYSLSVAQNPVNAILQVQITPAMEAKSVVSYDLSNQEYKVGLYSNTGTCVYQADVNGDGNNPINVNIDVSPLSNGIYILHVKDKRTSEKPQTFNVVVKH</sequence>
<dbReference type="Proteomes" id="UP000195950">
    <property type="component" value="Unassembled WGS sequence"/>
</dbReference>
<name>A0A1Y4I2F9_PARDI</name>
<reference evidence="3 5" key="3">
    <citation type="submission" date="2020-04" db="EMBL/GenBank/DDBJ databases">
        <title>Complete Genomes and Methylome analysis of CBBP consortium that reverse antibiotic-induced susceptibility to vancomycin-resistant Enterococcus faecium infection.</title>
        <authorList>
            <person name="Fomenkov A."/>
            <person name="Zhang Z."/>
            <person name="Pamer E."/>
            <person name="Roberts R.J."/>
        </authorList>
    </citation>
    <scope>NUCLEOTIDE SEQUENCE [LARGE SCALE GENOMIC DNA]</scope>
    <source>
        <strain evidence="5">CBBP</strain>
        <strain evidence="3">CBBP-1</strain>
    </source>
</reference>
<dbReference type="EMBL" id="NFJX01000032">
    <property type="protein sequence ID" value="OUP14444.1"/>
    <property type="molecule type" value="Genomic_DNA"/>
</dbReference>
<gene>
    <name evidence="2" type="ORF">B5F32_20270</name>
    <name evidence="3" type="ORF">HHO38_12985</name>
</gene>
<accession>A0A1Y4I2F9</accession>